<dbReference type="SUPFAM" id="SSF56281">
    <property type="entry name" value="Metallo-hydrolase/oxidoreductase"/>
    <property type="match status" value="1"/>
</dbReference>
<reference evidence="2 4" key="1">
    <citation type="submission" date="2017-06" db="EMBL/GenBank/DDBJ databases">
        <title>Complete genome of Francisella adeliensis.</title>
        <authorList>
            <person name="Vallesi A."/>
            <person name="Sjodin A."/>
        </authorList>
    </citation>
    <scope>NUCLEOTIDE SEQUENCE [LARGE SCALE GENOMIC DNA]</scope>
    <source>
        <strain evidence="2 4">FDC440</strain>
    </source>
</reference>
<dbReference type="EMBL" id="CP043424">
    <property type="protein sequence ID" value="QIW12834.1"/>
    <property type="molecule type" value="Genomic_DNA"/>
</dbReference>
<proteinExistence type="predicted"/>
<dbReference type="KEGG" id="fad:CDH04_09365"/>
<evidence type="ECO:0000313" key="5">
    <source>
        <dbReference type="Proteomes" id="UP000681131"/>
    </source>
</evidence>
<evidence type="ECO:0000259" key="1">
    <source>
        <dbReference type="Pfam" id="PF12706"/>
    </source>
</evidence>
<dbReference type="AlphaFoldDB" id="A0A2Z4Y0J3"/>
<organism evidence="2 4">
    <name type="scientific">Francisella adeliensis</name>
    <dbReference type="NCBI Taxonomy" id="2007306"/>
    <lineage>
        <taxon>Bacteria</taxon>
        <taxon>Pseudomonadati</taxon>
        <taxon>Pseudomonadota</taxon>
        <taxon>Gammaproteobacteria</taxon>
        <taxon>Thiotrichales</taxon>
        <taxon>Francisellaceae</taxon>
        <taxon>Francisella</taxon>
    </lineage>
</organism>
<name>A0A2Z4Y0J3_9GAMM</name>
<dbReference type="Proteomes" id="UP000251120">
    <property type="component" value="Chromosome"/>
</dbReference>
<dbReference type="GO" id="GO:0004497">
    <property type="term" value="F:monooxygenase activity"/>
    <property type="evidence" value="ECO:0007669"/>
    <property type="project" value="UniProtKB-KW"/>
</dbReference>
<evidence type="ECO:0000313" key="3">
    <source>
        <dbReference type="EMBL" id="QIW12834.1"/>
    </source>
</evidence>
<reference evidence="3 5" key="2">
    <citation type="submission" date="2019-08" db="EMBL/GenBank/DDBJ databases">
        <title>Complete genome sequences of Francisella adeliensis (FSC1325 and FSC1326).</title>
        <authorList>
            <person name="Ohrman C."/>
            <person name="Uneklint I."/>
            <person name="Vallesi A."/>
            <person name="Karlsson L."/>
            <person name="Sjodin A."/>
        </authorList>
    </citation>
    <scope>NUCLEOTIDE SEQUENCE [LARGE SCALE GENOMIC DNA]</scope>
    <source>
        <strain evidence="3 5">FSC1325</strain>
    </source>
</reference>
<evidence type="ECO:0000313" key="2">
    <source>
        <dbReference type="EMBL" id="AXA34590.1"/>
    </source>
</evidence>
<keyword evidence="5" id="KW-1185">Reference proteome</keyword>
<dbReference type="EMBL" id="CP021781">
    <property type="protein sequence ID" value="AXA34590.1"/>
    <property type="molecule type" value="Genomic_DNA"/>
</dbReference>
<dbReference type="Pfam" id="PF12706">
    <property type="entry name" value="Lactamase_B_2"/>
    <property type="match status" value="1"/>
</dbReference>
<keyword evidence="2" id="KW-0560">Oxidoreductase</keyword>
<feature type="domain" description="Metallo-beta-lactamase" evidence="1">
    <location>
        <begin position="107"/>
        <end position="292"/>
    </location>
</feature>
<dbReference type="PANTHER" id="PTHR15032">
    <property type="entry name" value="N-ACYL-PHOSPHATIDYLETHANOLAMINE-HYDROLYZING PHOSPHOLIPASE D"/>
    <property type="match status" value="1"/>
</dbReference>
<sequence>MRYLFIDQKYTVRSLISINNSNENRFSNPTGSPVRKGGSKDFLKFVFSSMFKKYKDGFPKDHVLEKQQALEQLNKANNYSITWLGHAAFLIKLNDYFIVTDPFLSKNAGPGFLGPKREISSPLDLSELPKIDMIIISHNHYDHLDSKVIKDFPNKEDIKVIVPLGLSSFFIKRGFSNVTEMNWWQEINIDDITIGCLPCVHFSGRGLFDGNKTLWASFSIKDKNKKIWFSGDTAFGEVFKEIGKKEEYFDLALIGIGAYEPRDFMCSVHATPEEAIQIARDIKATKTIGMHWGTIRLTPEPFFEPPKRFKQAAEDQKYGQENALILKVGETIGI</sequence>
<dbReference type="GO" id="GO:0005737">
    <property type="term" value="C:cytoplasm"/>
    <property type="evidence" value="ECO:0007669"/>
    <property type="project" value="TreeGrafter"/>
</dbReference>
<dbReference type="InterPro" id="IPR001279">
    <property type="entry name" value="Metallo-B-lactamas"/>
</dbReference>
<evidence type="ECO:0000313" key="4">
    <source>
        <dbReference type="Proteomes" id="UP000251120"/>
    </source>
</evidence>
<protein>
    <submittedName>
        <fullName evidence="2">CMP-N-acetylneuraminate monooxygenase</fullName>
    </submittedName>
</protein>
<dbReference type="OrthoDB" id="9805728at2"/>
<dbReference type="InterPro" id="IPR036866">
    <property type="entry name" value="RibonucZ/Hydroxyglut_hydro"/>
</dbReference>
<dbReference type="PANTHER" id="PTHR15032:SF4">
    <property type="entry name" value="N-ACYL-PHOSPHATIDYLETHANOLAMINE-HYDROLYZING PHOSPHOLIPASE D"/>
    <property type="match status" value="1"/>
</dbReference>
<accession>A0A2Z4Y0J3</accession>
<dbReference type="Proteomes" id="UP000681131">
    <property type="component" value="Chromosome"/>
</dbReference>
<dbReference type="Gene3D" id="3.60.15.10">
    <property type="entry name" value="Ribonuclease Z/Hydroxyacylglutathione hydrolase-like"/>
    <property type="match status" value="1"/>
</dbReference>
<keyword evidence="2" id="KW-0503">Monooxygenase</keyword>
<gene>
    <name evidence="2" type="ORF">CDH04_09365</name>
    <name evidence="3" type="ORF">FZC43_09375</name>
</gene>